<reference evidence="1" key="2">
    <citation type="journal article" date="2021" name="Microbiome">
        <title>Successional dynamics and alternative stable states in a saline activated sludge microbial community over 9 years.</title>
        <authorList>
            <person name="Wang Y."/>
            <person name="Ye J."/>
            <person name="Ju F."/>
            <person name="Liu L."/>
            <person name="Boyd J.A."/>
            <person name="Deng Y."/>
            <person name="Parks D.H."/>
            <person name="Jiang X."/>
            <person name="Yin X."/>
            <person name="Woodcroft B.J."/>
            <person name="Tyson G.W."/>
            <person name="Hugenholtz P."/>
            <person name="Polz M.F."/>
            <person name="Zhang T."/>
        </authorList>
    </citation>
    <scope>NUCLEOTIDE SEQUENCE</scope>
    <source>
        <strain evidence="1">HKST-UBA11</strain>
    </source>
</reference>
<comment type="caution">
    <text evidence="1">The sequence shown here is derived from an EMBL/GenBank/DDBJ whole genome shotgun (WGS) entry which is preliminary data.</text>
</comment>
<proteinExistence type="predicted"/>
<protein>
    <submittedName>
        <fullName evidence="1">Uncharacterized protein</fullName>
    </submittedName>
</protein>
<name>A0A955RL07_9BACT</name>
<gene>
    <name evidence="1" type="ORF">KC717_06935</name>
</gene>
<organism evidence="1 2">
    <name type="scientific">Candidatus Dojkabacteria bacterium</name>
    <dbReference type="NCBI Taxonomy" id="2099670"/>
    <lineage>
        <taxon>Bacteria</taxon>
        <taxon>Candidatus Dojkabacteria</taxon>
    </lineage>
</organism>
<feature type="non-terminal residue" evidence="1">
    <location>
        <position position="1"/>
    </location>
</feature>
<evidence type="ECO:0000313" key="1">
    <source>
        <dbReference type="EMBL" id="MCA9386351.1"/>
    </source>
</evidence>
<dbReference type="Proteomes" id="UP000754563">
    <property type="component" value="Unassembled WGS sequence"/>
</dbReference>
<sequence length="173" mass="18432">SLTQNDKLQINHSSTSTSTWGTYIKGKASYALGTALKAIYFKVYTPNLNSSCIIGLSSDASLASAANCAFIQVNSNNTGVVNCNVKVGGTAHALAVSINCTTEQEFKIQEESGSIVFYHWNGTSWQQIHSYTSFTAGNYYPFVNAYNGSASGGVSTVDDLTLTNATFTTHTPV</sequence>
<reference evidence="1" key="1">
    <citation type="submission" date="2020-04" db="EMBL/GenBank/DDBJ databases">
        <authorList>
            <person name="Zhang T."/>
        </authorList>
    </citation>
    <scope>NUCLEOTIDE SEQUENCE</scope>
    <source>
        <strain evidence="1">HKST-UBA11</strain>
    </source>
</reference>
<dbReference type="AlphaFoldDB" id="A0A955RL07"/>
<dbReference type="EMBL" id="JAGQLH010000137">
    <property type="protein sequence ID" value="MCA9386351.1"/>
    <property type="molecule type" value="Genomic_DNA"/>
</dbReference>
<accession>A0A955RL07</accession>
<evidence type="ECO:0000313" key="2">
    <source>
        <dbReference type="Proteomes" id="UP000754563"/>
    </source>
</evidence>